<dbReference type="EMBL" id="KN553016">
    <property type="protein sequence ID" value="KHJ90434.1"/>
    <property type="molecule type" value="Genomic_DNA"/>
</dbReference>
<dbReference type="Pfam" id="PF00852">
    <property type="entry name" value="Glyco_transf_10"/>
    <property type="match status" value="1"/>
</dbReference>
<dbReference type="OrthoDB" id="5912041at2759"/>
<dbReference type="PANTHER" id="PTHR48438:SF1">
    <property type="entry name" value="ALPHA-(1,3)-FUCOSYLTRANSFERASE C-RELATED"/>
    <property type="match status" value="1"/>
</dbReference>
<evidence type="ECO:0000313" key="9">
    <source>
        <dbReference type="EMBL" id="KHJ90434.1"/>
    </source>
</evidence>
<keyword evidence="4 7" id="KW-0328">Glycosyltransferase</keyword>
<feature type="domain" description="Fucosyltransferase C-terminal" evidence="8">
    <location>
        <begin position="2"/>
        <end position="93"/>
    </location>
</feature>
<comment type="subcellular location">
    <subcellularLocation>
        <location evidence="1">Golgi apparatus membrane</location>
        <topology evidence="1">Single-pass type II membrane protein</topology>
    </subcellularLocation>
    <subcellularLocation>
        <location evidence="7">Golgi apparatus</location>
        <location evidence="7">Golgi stack membrane</location>
        <topology evidence="7">Single-pass type II membrane protein</topology>
    </subcellularLocation>
</comment>
<dbReference type="UniPathway" id="UPA00378"/>
<dbReference type="InterPro" id="IPR001503">
    <property type="entry name" value="Glyco_trans_10"/>
</dbReference>
<evidence type="ECO:0000256" key="5">
    <source>
        <dbReference type="ARBA" id="ARBA00022679"/>
    </source>
</evidence>
<dbReference type="PANTHER" id="PTHR48438">
    <property type="entry name" value="ALPHA-(1,3)-FUCOSYLTRANSFERASE C-RELATED"/>
    <property type="match status" value="1"/>
</dbReference>
<organism evidence="9 10">
    <name type="scientific">Oesophagostomum dentatum</name>
    <name type="common">Nodular worm</name>
    <dbReference type="NCBI Taxonomy" id="61180"/>
    <lineage>
        <taxon>Eukaryota</taxon>
        <taxon>Metazoa</taxon>
        <taxon>Ecdysozoa</taxon>
        <taxon>Nematoda</taxon>
        <taxon>Chromadorea</taxon>
        <taxon>Rhabditida</taxon>
        <taxon>Rhabditina</taxon>
        <taxon>Rhabditomorpha</taxon>
        <taxon>Strongyloidea</taxon>
        <taxon>Strongylidae</taxon>
        <taxon>Oesophagostomum</taxon>
    </lineage>
</organism>
<dbReference type="InterPro" id="IPR038577">
    <property type="entry name" value="GT10-like_C_sf"/>
</dbReference>
<evidence type="ECO:0000256" key="7">
    <source>
        <dbReference type="RuleBase" id="RU003832"/>
    </source>
</evidence>
<dbReference type="SUPFAM" id="SSF53756">
    <property type="entry name" value="UDP-Glycosyltransferase/glycogen phosphorylase"/>
    <property type="match status" value="1"/>
</dbReference>
<keyword evidence="5 7" id="KW-0808">Transferase</keyword>
<keyword evidence="7" id="KW-0472">Membrane</keyword>
<dbReference type="InterPro" id="IPR055270">
    <property type="entry name" value="Glyco_tran_10_C"/>
</dbReference>
<accession>A0A0B1SZL3</accession>
<evidence type="ECO:0000256" key="2">
    <source>
        <dbReference type="ARBA" id="ARBA00004922"/>
    </source>
</evidence>
<evidence type="ECO:0000256" key="3">
    <source>
        <dbReference type="ARBA" id="ARBA00008919"/>
    </source>
</evidence>
<reference evidence="9 10" key="1">
    <citation type="submission" date="2014-03" db="EMBL/GenBank/DDBJ databases">
        <title>Draft genome of the hookworm Oesophagostomum dentatum.</title>
        <authorList>
            <person name="Mitreva M."/>
        </authorList>
    </citation>
    <scope>NUCLEOTIDE SEQUENCE [LARGE SCALE GENOMIC DNA]</scope>
    <source>
        <strain evidence="9 10">OD-Hann</strain>
    </source>
</reference>
<comment type="pathway">
    <text evidence="2">Protein modification; protein glycosylation.</text>
</comment>
<protein>
    <recommendedName>
        <fullName evidence="7">Fucosyltransferase</fullName>
        <ecNumber evidence="7">2.4.1.-</ecNumber>
    </recommendedName>
</protein>
<dbReference type="GO" id="GO:0032580">
    <property type="term" value="C:Golgi cisterna membrane"/>
    <property type="evidence" value="ECO:0007669"/>
    <property type="project" value="UniProtKB-SubCell"/>
</dbReference>
<evidence type="ECO:0000256" key="4">
    <source>
        <dbReference type="ARBA" id="ARBA00022676"/>
    </source>
</evidence>
<dbReference type="Proteomes" id="UP000053660">
    <property type="component" value="Unassembled WGS sequence"/>
</dbReference>
<proteinExistence type="inferred from homology"/>
<gene>
    <name evidence="9" type="ORF">OESDEN_09724</name>
</gene>
<dbReference type="GO" id="GO:0008417">
    <property type="term" value="F:fucosyltransferase activity"/>
    <property type="evidence" value="ECO:0007669"/>
    <property type="project" value="InterPro"/>
</dbReference>
<dbReference type="EC" id="2.4.1.-" evidence="7"/>
<dbReference type="GO" id="GO:0000139">
    <property type="term" value="C:Golgi membrane"/>
    <property type="evidence" value="ECO:0007669"/>
    <property type="project" value="UniProtKB-SubCell"/>
</dbReference>
<sequence>MTVPIVLRRKIYTNIGAPPNSFIAIDDFSSIAEMVKFINNVAANKEKYLEFHKWRTTHEALPEHHDDTGFCELCRRLQDEKLKYNSYEDVHWWHAHDQCDNLYGSKFLDK</sequence>
<name>A0A0B1SZL3_OESDE</name>
<evidence type="ECO:0000313" key="10">
    <source>
        <dbReference type="Proteomes" id="UP000053660"/>
    </source>
</evidence>
<dbReference type="AlphaFoldDB" id="A0A0B1SZL3"/>
<keyword evidence="10" id="KW-1185">Reference proteome</keyword>
<evidence type="ECO:0000256" key="6">
    <source>
        <dbReference type="ARBA" id="ARBA00023034"/>
    </source>
</evidence>
<keyword evidence="7" id="KW-0812">Transmembrane</keyword>
<keyword evidence="6 7" id="KW-0333">Golgi apparatus</keyword>
<evidence type="ECO:0000259" key="8">
    <source>
        <dbReference type="Pfam" id="PF00852"/>
    </source>
</evidence>
<evidence type="ECO:0000256" key="1">
    <source>
        <dbReference type="ARBA" id="ARBA00004323"/>
    </source>
</evidence>
<comment type="similarity">
    <text evidence="3 7">Belongs to the glycosyltransferase 10 family.</text>
</comment>
<dbReference type="Gene3D" id="3.40.50.11660">
    <property type="entry name" value="Glycosyl transferase family 10, C-terminal domain"/>
    <property type="match status" value="1"/>
</dbReference>